<dbReference type="RefSeq" id="WP_344144074.1">
    <property type="nucleotide sequence ID" value="NZ_BAAANF010000001.1"/>
</dbReference>
<sequence length="112" mass="11837">MSYTDATDRTHTFYPVQPGSPHQPAYGILQDNSHATVAVVLGVIALCTGLIFLSPVAWWLGSQSLAEIDAAPGVYNNRGMAQAGRILGIIGTALMAAGLLFFVLMLTTFVAI</sequence>
<keyword evidence="4" id="KW-1185">Reference proteome</keyword>
<comment type="caution">
    <text evidence="3">The sequence shown here is derived from an EMBL/GenBank/DDBJ whole genome shotgun (WGS) entry which is preliminary data.</text>
</comment>
<dbReference type="Pfam" id="PF13828">
    <property type="entry name" value="DUF4190"/>
    <property type="match status" value="1"/>
</dbReference>
<accession>A0ABP4RXK9</accession>
<dbReference type="InterPro" id="IPR025241">
    <property type="entry name" value="DUF4190"/>
</dbReference>
<keyword evidence="1" id="KW-0812">Transmembrane</keyword>
<feature type="transmembrane region" description="Helical" evidence="1">
    <location>
        <begin position="86"/>
        <end position="111"/>
    </location>
</feature>
<evidence type="ECO:0000259" key="2">
    <source>
        <dbReference type="Pfam" id="PF13828"/>
    </source>
</evidence>
<dbReference type="Proteomes" id="UP001500280">
    <property type="component" value="Unassembled WGS sequence"/>
</dbReference>
<gene>
    <name evidence="3" type="ORF">GCM10009745_01990</name>
</gene>
<keyword evidence="1" id="KW-1133">Transmembrane helix</keyword>
<dbReference type="EMBL" id="BAAANF010000001">
    <property type="protein sequence ID" value="GAA1663900.1"/>
    <property type="molecule type" value="Genomic_DNA"/>
</dbReference>
<reference evidence="4" key="1">
    <citation type="journal article" date="2019" name="Int. J. Syst. Evol. Microbiol.">
        <title>The Global Catalogue of Microorganisms (GCM) 10K type strain sequencing project: providing services to taxonomists for standard genome sequencing and annotation.</title>
        <authorList>
            <consortium name="The Broad Institute Genomics Platform"/>
            <consortium name="The Broad Institute Genome Sequencing Center for Infectious Disease"/>
            <person name="Wu L."/>
            <person name="Ma J."/>
        </authorList>
    </citation>
    <scope>NUCLEOTIDE SEQUENCE [LARGE SCALE GENOMIC DNA]</scope>
    <source>
        <strain evidence="4">JCM 14307</strain>
    </source>
</reference>
<evidence type="ECO:0000256" key="1">
    <source>
        <dbReference type="SAM" id="Phobius"/>
    </source>
</evidence>
<name>A0ABP4RXK9_9ACTN</name>
<feature type="domain" description="DUF4190" evidence="2">
    <location>
        <begin position="35"/>
        <end position="96"/>
    </location>
</feature>
<organism evidence="3 4">
    <name type="scientific">Kribbella yunnanensis</name>
    <dbReference type="NCBI Taxonomy" id="190194"/>
    <lineage>
        <taxon>Bacteria</taxon>
        <taxon>Bacillati</taxon>
        <taxon>Actinomycetota</taxon>
        <taxon>Actinomycetes</taxon>
        <taxon>Propionibacteriales</taxon>
        <taxon>Kribbellaceae</taxon>
        <taxon>Kribbella</taxon>
    </lineage>
</organism>
<feature type="transmembrane region" description="Helical" evidence="1">
    <location>
        <begin position="37"/>
        <end position="60"/>
    </location>
</feature>
<keyword evidence="1" id="KW-0472">Membrane</keyword>
<proteinExistence type="predicted"/>
<evidence type="ECO:0000313" key="4">
    <source>
        <dbReference type="Proteomes" id="UP001500280"/>
    </source>
</evidence>
<evidence type="ECO:0000313" key="3">
    <source>
        <dbReference type="EMBL" id="GAA1663900.1"/>
    </source>
</evidence>
<protein>
    <recommendedName>
        <fullName evidence="2">DUF4190 domain-containing protein</fullName>
    </recommendedName>
</protein>